<comment type="caution">
    <text evidence="2">The sequence shown here is derived from an EMBL/GenBank/DDBJ whole genome shotgun (WGS) entry which is preliminary data.</text>
</comment>
<sequence length="181" mass="20322">MKKLIWLGLFALLFAGCAGFGPTENLAPKFEFANSSRNGVVVFSQLSNQVTTRLFIRPVGGSESATLHTTFNYHPFSTPEIKENGYVGNLHSFLLPAGDYEFFLYHIEKGGKILVSPEWSGAFKVEAKEVVYLGRFLLTRTEDSRSKIAVEDQGAADFKMLAERVPFFKDRPYKTQMVQLP</sequence>
<organism evidence="2 3">
    <name type="scientific">Candidatus Lambdaproteobacteria bacterium RIFOXYD2_FULL_56_26</name>
    <dbReference type="NCBI Taxonomy" id="1817773"/>
    <lineage>
        <taxon>Bacteria</taxon>
        <taxon>Pseudomonadati</taxon>
        <taxon>Pseudomonadota</taxon>
        <taxon>Candidatus Lambdaproteobacteria</taxon>
    </lineage>
</organism>
<evidence type="ECO:0000313" key="3">
    <source>
        <dbReference type="Proteomes" id="UP000177583"/>
    </source>
</evidence>
<dbReference type="PROSITE" id="PS51257">
    <property type="entry name" value="PROKAR_LIPOPROTEIN"/>
    <property type="match status" value="1"/>
</dbReference>
<proteinExistence type="predicted"/>
<reference evidence="2 3" key="1">
    <citation type="journal article" date="2016" name="Nat. Commun.">
        <title>Thousands of microbial genomes shed light on interconnected biogeochemical processes in an aquifer system.</title>
        <authorList>
            <person name="Anantharaman K."/>
            <person name="Brown C.T."/>
            <person name="Hug L.A."/>
            <person name="Sharon I."/>
            <person name="Castelle C.J."/>
            <person name="Probst A.J."/>
            <person name="Thomas B.C."/>
            <person name="Singh A."/>
            <person name="Wilkins M.J."/>
            <person name="Karaoz U."/>
            <person name="Brodie E.L."/>
            <person name="Williams K.H."/>
            <person name="Hubbard S.S."/>
            <person name="Banfield J.F."/>
        </authorList>
    </citation>
    <scope>NUCLEOTIDE SEQUENCE [LARGE SCALE GENOMIC DNA]</scope>
</reference>
<dbReference type="Proteomes" id="UP000177583">
    <property type="component" value="Unassembled WGS sequence"/>
</dbReference>
<feature type="chain" id="PRO_5009524791" description="DUF2846 domain-containing protein" evidence="1">
    <location>
        <begin position="21"/>
        <end position="181"/>
    </location>
</feature>
<keyword evidence="1" id="KW-0732">Signal</keyword>
<evidence type="ECO:0000256" key="1">
    <source>
        <dbReference type="SAM" id="SignalP"/>
    </source>
</evidence>
<gene>
    <name evidence="2" type="ORF">A2557_10545</name>
</gene>
<evidence type="ECO:0000313" key="2">
    <source>
        <dbReference type="EMBL" id="OGH02073.1"/>
    </source>
</evidence>
<name>A0A1F6GV69_9PROT</name>
<protein>
    <recommendedName>
        <fullName evidence="4">DUF2846 domain-containing protein</fullName>
    </recommendedName>
</protein>
<accession>A0A1F6GV69</accession>
<dbReference type="EMBL" id="MFNF01000026">
    <property type="protein sequence ID" value="OGH02073.1"/>
    <property type="molecule type" value="Genomic_DNA"/>
</dbReference>
<dbReference type="AlphaFoldDB" id="A0A1F6GV69"/>
<feature type="signal peptide" evidence="1">
    <location>
        <begin position="1"/>
        <end position="20"/>
    </location>
</feature>
<evidence type="ECO:0008006" key="4">
    <source>
        <dbReference type="Google" id="ProtNLM"/>
    </source>
</evidence>